<evidence type="ECO:0000313" key="2">
    <source>
        <dbReference type="EMBL" id="XBV28562.1"/>
    </source>
</evidence>
<sequence>MTEDDVEISPRSWQYRLVAAVVAAVERRAGGADGRRTRWTGELAAETDPEDLGGAFADGSLSVSVAHVLEPLRKARDLDRPLIDDEAWQLRQAMATLAHEAAHLMTPVADRSAPDAYPYDDAATAYDEGLVEHWTHRNLDSVISEVFTEAGLDSAAEAVLAQPGFDAYPAYTPAARHLNEALAERSGLTGDEVTQKLLCVDERQRWNVAVDLVIAEQLALMPEEDRAEVRRQLVAPLRESLSGLGAVEDDDSLESEQQSDEAVKAAQNAIAGLDRQLETLARKYQPRLSPDLQRLQAVTSGQAPATGAVRGAVAVTEHAAARPHDGSRGQQAEPRPGPQAPGLG</sequence>
<name>A0AAU7TQ23_9ACTN</name>
<accession>A0AAU7TQ23</accession>
<protein>
    <submittedName>
        <fullName evidence="2">Uncharacterized protein</fullName>
    </submittedName>
</protein>
<dbReference type="RefSeq" id="WP_350281313.1">
    <property type="nucleotide sequence ID" value="NZ_CP158165.1"/>
</dbReference>
<gene>
    <name evidence="2" type="ORF">ABN611_19445</name>
</gene>
<organism evidence="2">
    <name type="scientific">Kribbella sp. HUAS MG21</name>
    <dbReference type="NCBI Taxonomy" id="3160966"/>
    <lineage>
        <taxon>Bacteria</taxon>
        <taxon>Bacillati</taxon>
        <taxon>Actinomycetota</taxon>
        <taxon>Actinomycetes</taxon>
        <taxon>Propionibacteriales</taxon>
        <taxon>Kribbellaceae</taxon>
        <taxon>Kribbella</taxon>
    </lineage>
</organism>
<feature type="compositionally biased region" description="Pro residues" evidence="1">
    <location>
        <begin position="335"/>
        <end position="344"/>
    </location>
</feature>
<proteinExistence type="predicted"/>
<dbReference type="EMBL" id="CP158165">
    <property type="protein sequence ID" value="XBV28562.1"/>
    <property type="molecule type" value="Genomic_DNA"/>
</dbReference>
<feature type="compositionally biased region" description="Low complexity" evidence="1">
    <location>
        <begin position="303"/>
        <end position="316"/>
    </location>
</feature>
<evidence type="ECO:0000256" key="1">
    <source>
        <dbReference type="SAM" id="MobiDB-lite"/>
    </source>
</evidence>
<reference evidence="2" key="1">
    <citation type="submission" date="2024-06" db="EMBL/GenBank/DDBJ databases">
        <title>Kribbella sp. strain HUAS MG21 genome sequences.</title>
        <authorList>
            <person name="Mo P."/>
        </authorList>
    </citation>
    <scope>NUCLEOTIDE SEQUENCE</scope>
    <source>
        <strain evidence="2">HUAS MG21</strain>
    </source>
</reference>
<feature type="region of interest" description="Disordered" evidence="1">
    <location>
        <begin position="302"/>
        <end position="344"/>
    </location>
</feature>
<dbReference type="AlphaFoldDB" id="A0AAU7TQ23"/>